<name>A0A3Q9FMK3_9BACT</name>
<dbReference type="Proteomes" id="UP000267268">
    <property type="component" value="Chromosome 1"/>
</dbReference>
<dbReference type="AlphaFoldDB" id="A0A3Q9FMK3"/>
<dbReference type="EMBL" id="CP034562">
    <property type="protein sequence ID" value="AZQ61706.1"/>
    <property type="molecule type" value="Genomic_DNA"/>
</dbReference>
<accession>A0A3Q9FMK3</accession>
<dbReference type="OrthoDB" id="9913659at2"/>
<keyword evidence="2" id="KW-1185">Reference proteome</keyword>
<proteinExistence type="predicted"/>
<dbReference type="RefSeq" id="WP_126612474.1">
    <property type="nucleotide sequence ID" value="NZ_CP034562.1"/>
</dbReference>
<dbReference type="KEGG" id="fll:EI427_05500"/>
<evidence type="ECO:0000313" key="1">
    <source>
        <dbReference type="EMBL" id="AZQ61706.1"/>
    </source>
</evidence>
<reference evidence="1 2" key="1">
    <citation type="submission" date="2018-12" db="EMBL/GenBank/DDBJ databases">
        <title>Flammeovirga pectinis sp. nov., isolated from the gut of the Korean scallop, Patinopecten yessoensis.</title>
        <authorList>
            <person name="Bae J.-W."/>
            <person name="Jeong Y.-S."/>
            <person name="Kang W."/>
        </authorList>
    </citation>
    <scope>NUCLEOTIDE SEQUENCE [LARGE SCALE GENOMIC DNA]</scope>
    <source>
        <strain evidence="1 2">L12M1</strain>
    </source>
</reference>
<evidence type="ECO:0000313" key="2">
    <source>
        <dbReference type="Proteomes" id="UP000267268"/>
    </source>
</evidence>
<protein>
    <submittedName>
        <fullName evidence="1">Uncharacterized protein</fullName>
    </submittedName>
</protein>
<gene>
    <name evidence="1" type="ORF">EI427_05500</name>
</gene>
<sequence>MEKLKKIVTLFVLFVYTLAVAHTFIGHTHVNNIVANLTSSDSHCTKESKIVLSNGKEVNEHFEHKGHCDPNIYDFLSCLLGQIPHNETVEFQQERELSLLLMKTPKELKSLVVFIFVNYSIENLKEEVTPSTDFVQNLQSLIPLSSASRRGPPSLA</sequence>
<organism evidence="1 2">
    <name type="scientific">Flammeovirga pectinis</name>
    <dbReference type="NCBI Taxonomy" id="2494373"/>
    <lineage>
        <taxon>Bacteria</taxon>
        <taxon>Pseudomonadati</taxon>
        <taxon>Bacteroidota</taxon>
        <taxon>Cytophagia</taxon>
        <taxon>Cytophagales</taxon>
        <taxon>Flammeovirgaceae</taxon>
        <taxon>Flammeovirga</taxon>
    </lineage>
</organism>